<accession>A0A4R2BTT6</accession>
<organism evidence="1 2">
    <name type="scientific">Sinorhizobium americanum</name>
    <dbReference type="NCBI Taxonomy" id="194963"/>
    <lineage>
        <taxon>Bacteria</taxon>
        <taxon>Pseudomonadati</taxon>
        <taxon>Pseudomonadota</taxon>
        <taxon>Alphaproteobacteria</taxon>
        <taxon>Hyphomicrobiales</taxon>
        <taxon>Rhizobiaceae</taxon>
        <taxon>Sinorhizobium/Ensifer group</taxon>
        <taxon>Sinorhizobium</taxon>
    </lineage>
</organism>
<name>A0A4R2BTT6_9HYPH</name>
<sequence>MCCYRRFFARLGDSTLVQKTALGSLAGVKETNSFFIREPRDIAVQACMFIGSRPFHGILRRI</sequence>
<reference evidence="1 2" key="1">
    <citation type="submission" date="2019-03" db="EMBL/GenBank/DDBJ databases">
        <title>Genomic Encyclopedia of Type Strains, Phase IV (KMG-V): Genome sequencing to study the core and pangenomes of soil and plant-associated prokaryotes.</title>
        <authorList>
            <person name="Whitman W."/>
        </authorList>
    </citation>
    <scope>NUCLEOTIDE SEQUENCE [LARGE SCALE GENOMIC DNA]</scope>
    <source>
        <strain evidence="1 2">23C40</strain>
    </source>
</reference>
<evidence type="ECO:0000313" key="1">
    <source>
        <dbReference type="EMBL" id="TCN30986.1"/>
    </source>
</evidence>
<proteinExistence type="predicted"/>
<evidence type="ECO:0000313" key="2">
    <source>
        <dbReference type="Proteomes" id="UP000295043"/>
    </source>
</evidence>
<dbReference type="EMBL" id="SLVU01000007">
    <property type="protein sequence ID" value="TCN30986.1"/>
    <property type="molecule type" value="Genomic_DNA"/>
</dbReference>
<dbReference type="Proteomes" id="UP000295043">
    <property type="component" value="Unassembled WGS sequence"/>
</dbReference>
<protein>
    <submittedName>
        <fullName evidence="1">Uncharacterized protein</fullName>
    </submittedName>
</protein>
<comment type="caution">
    <text evidence="1">The sequence shown here is derived from an EMBL/GenBank/DDBJ whole genome shotgun (WGS) entry which is preliminary data.</text>
</comment>
<dbReference type="AlphaFoldDB" id="A0A4R2BTT6"/>
<gene>
    <name evidence="1" type="ORF">EV184_107285</name>
</gene>